<accession>A0A1P8K2S6</accession>
<dbReference type="EMBL" id="CP019236">
    <property type="protein sequence ID" value="APW40303.1"/>
    <property type="molecule type" value="Genomic_DNA"/>
</dbReference>
<feature type="region of interest" description="Disordered" evidence="1">
    <location>
        <begin position="186"/>
        <end position="211"/>
    </location>
</feature>
<dbReference type="RefSeq" id="WP_076203938.1">
    <property type="nucleotide sequence ID" value="NZ_CP019236.1"/>
</dbReference>
<evidence type="ECO:0000313" key="2">
    <source>
        <dbReference type="EMBL" id="APW40303.1"/>
    </source>
</evidence>
<keyword evidence="3" id="KW-1185">Reference proteome</keyword>
<gene>
    <name evidence="2" type="ORF">RD110_26445</name>
</gene>
<sequence>MNRLQTELHRLYLVDQAVGAGTKGEPGVVDENGQVRALVLELARPADWRVLALLWHGVQDDLALPAPAIVANGVDGYQLWFSLAEPVPAGDAALFLDRLRLRYLVDVAAARVTLQPASEMPPAPKAGGGQWSAFIARDLAAVFADEPWLDACPSPEAQADVLSRLKSIKPGEFRAALALLAPIGSTVTPHPTPQTPSAGQDGRVATSPAGPSAPKQFLLDVMADPSVDLHLRIEAARALLPYFEKPRGA</sequence>
<dbReference type="Proteomes" id="UP000186609">
    <property type="component" value="Chromosome"/>
</dbReference>
<dbReference type="KEGG" id="rhy:RD110_26445"/>
<organism evidence="2 3">
    <name type="scientific">Rhodoferax koreensis</name>
    <dbReference type="NCBI Taxonomy" id="1842727"/>
    <lineage>
        <taxon>Bacteria</taxon>
        <taxon>Pseudomonadati</taxon>
        <taxon>Pseudomonadota</taxon>
        <taxon>Betaproteobacteria</taxon>
        <taxon>Burkholderiales</taxon>
        <taxon>Comamonadaceae</taxon>
        <taxon>Rhodoferax</taxon>
    </lineage>
</organism>
<evidence type="ECO:0000256" key="1">
    <source>
        <dbReference type="SAM" id="MobiDB-lite"/>
    </source>
</evidence>
<dbReference type="OrthoDB" id="8756642at2"/>
<name>A0A1P8K2S6_9BURK</name>
<dbReference type="STRING" id="1842727.RD110_26445"/>
<evidence type="ECO:0000313" key="3">
    <source>
        <dbReference type="Proteomes" id="UP000186609"/>
    </source>
</evidence>
<reference evidence="2 3" key="1">
    <citation type="submission" date="2017-01" db="EMBL/GenBank/DDBJ databases">
        <authorList>
            <person name="Mah S.A."/>
            <person name="Swanson W.J."/>
            <person name="Moy G.W."/>
            <person name="Vacquier V.D."/>
        </authorList>
    </citation>
    <scope>NUCLEOTIDE SEQUENCE [LARGE SCALE GENOMIC DNA]</scope>
    <source>
        <strain evidence="2 3">DCY110</strain>
    </source>
</reference>
<proteinExistence type="predicted"/>
<protein>
    <submittedName>
        <fullName evidence="2">Uncharacterized protein</fullName>
    </submittedName>
</protein>
<dbReference type="AlphaFoldDB" id="A0A1P8K2S6"/>